<dbReference type="Proteomes" id="UP000214588">
    <property type="component" value="Unassembled WGS sequence"/>
</dbReference>
<accession>A0A226BW65</accession>
<comment type="caution">
    <text evidence="1">The sequence shown here is derived from an EMBL/GenBank/DDBJ whole genome shotgun (WGS) entry which is preliminary data.</text>
</comment>
<evidence type="ECO:0000313" key="2">
    <source>
        <dbReference type="Proteomes" id="UP000214588"/>
    </source>
</evidence>
<dbReference type="AlphaFoldDB" id="A0A226BW65"/>
<dbReference type="EMBL" id="NIQC01000023">
    <property type="protein sequence ID" value="OWZ83246.1"/>
    <property type="molecule type" value="Genomic_DNA"/>
</dbReference>
<sequence>MSTIKGSFDYREKVNWDVEYLGFLDREFETLKNSLFNLKEDIERVIWSEDINSLKKDFYMLEDWFNNEGMEKFSEVQSKLKSKPITGENYFSLKRKLESLNTITDNKCKKINTNINKDVNQKNLIYFLENGINWLDEVPVLLETYLDFREREIVEDDNYISKSYRDYQKNSDIYSGSHKMFKVYVELNSEELYNDLV</sequence>
<organism evidence="1 2">
    <name type="scientific">Natranaerobius trueperi</name>
    <dbReference type="NCBI Taxonomy" id="759412"/>
    <lineage>
        <taxon>Bacteria</taxon>
        <taxon>Bacillati</taxon>
        <taxon>Bacillota</taxon>
        <taxon>Clostridia</taxon>
        <taxon>Natranaerobiales</taxon>
        <taxon>Natranaerobiaceae</taxon>
        <taxon>Natranaerobius</taxon>
    </lineage>
</organism>
<evidence type="ECO:0000313" key="1">
    <source>
        <dbReference type="EMBL" id="OWZ83246.1"/>
    </source>
</evidence>
<gene>
    <name evidence="1" type="ORF">CDO51_09715</name>
</gene>
<keyword evidence="2" id="KW-1185">Reference proteome</keyword>
<name>A0A226BW65_9FIRM</name>
<protein>
    <submittedName>
        <fullName evidence="1">Uncharacterized protein</fullName>
    </submittedName>
</protein>
<dbReference type="RefSeq" id="WP_089024072.1">
    <property type="nucleotide sequence ID" value="NZ_NIQC01000023.1"/>
</dbReference>
<proteinExistence type="predicted"/>
<reference evidence="1 2" key="1">
    <citation type="submission" date="2017-06" db="EMBL/GenBank/DDBJ databases">
        <title>Draft Genome Sequence of Natranaerobius trueperi halophilic, alkalithermophilic bacteria from soda lakes.</title>
        <authorList>
            <person name="Zhao B."/>
        </authorList>
    </citation>
    <scope>NUCLEOTIDE SEQUENCE [LARGE SCALE GENOMIC DNA]</scope>
    <source>
        <strain evidence="1 2">DSM 18760</strain>
    </source>
</reference>